<dbReference type="AlphaFoldDB" id="A0A859QRM7"/>
<dbReference type="Proteomes" id="UP000510721">
    <property type="component" value="Chromosome"/>
</dbReference>
<dbReference type="RefSeq" id="WP_180938020.1">
    <property type="nucleotide sequence ID" value="NZ_CP041238.1"/>
</dbReference>
<proteinExistence type="predicted"/>
<gene>
    <name evidence="1" type="ORF">FKV68_11930</name>
</gene>
<keyword evidence="2" id="KW-1185">Reference proteome</keyword>
<evidence type="ECO:0000313" key="2">
    <source>
        <dbReference type="Proteomes" id="UP000510721"/>
    </source>
</evidence>
<dbReference type="EMBL" id="CP041238">
    <property type="protein sequence ID" value="QLL62109.1"/>
    <property type="molecule type" value="Genomic_DNA"/>
</dbReference>
<organism evidence="1 2">
    <name type="scientific">Sinorhizobium mexicanum</name>
    <dbReference type="NCBI Taxonomy" id="375549"/>
    <lineage>
        <taxon>Bacteria</taxon>
        <taxon>Pseudomonadati</taxon>
        <taxon>Pseudomonadota</taxon>
        <taxon>Alphaproteobacteria</taxon>
        <taxon>Hyphomicrobiales</taxon>
        <taxon>Rhizobiaceae</taxon>
        <taxon>Sinorhizobium/Ensifer group</taxon>
        <taxon>Sinorhizobium</taxon>
    </lineage>
</organism>
<dbReference type="KEGG" id="emx:FKV68_11930"/>
<protein>
    <submittedName>
        <fullName evidence="1">Uncharacterized protein</fullName>
    </submittedName>
</protein>
<evidence type="ECO:0000313" key="1">
    <source>
        <dbReference type="EMBL" id="QLL62109.1"/>
    </source>
</evidence>
<name>A0A859QRM7_9HYPH</name>
<dbReference type="PROSITE" id="PS51257">
    <property type="entry name" value="PROKAR_LIPOPROTEIN"/>
    <property type="match status" value="1"/>
</dbReference>
<sequence length="81" mass="8531">MRISRTLLITLCLSALASSCTETATAPAPVRRSKVAAAVVDNSPRQCTTRQTQCYYGTGPAGEPCSCWSNEGAPDHGITTK</sequence>
<accession>A0A859QRM7</accession>
<reference evidence="1 2" key="1">
    <citation type="submission" date="2019-06" db="EMBL/GenBank/DDBJ databases">
        <title>Complete genome sequence of Ensifer mexicanus ITTG R7 isolated from nodules of Acacia angustissima (Mill.) Kuntze.</title>
        <authorList>
            <person name="Rincon-Rosales R."/>
            <person name="Rogel M.A."/>
            <person name="Guerrero G."/>
            <person name="Rincon-Molina C.I."/>
            <person name="Lopez-Lopez A."/>
            <person name="Martinez-Romero E."/>
        </authorList>
    </citation>
    <scope>NUCLEOTIDE SEQUENCE [LARGE SCALE GENOMIC DNA]</scope>
    <source>
        <strain evidence="1 2">ITTG R7</strain>
    </source>
</reference>